<dbReference type="AlphaFoldDB" id="A0A0F9UTA8"/>
<name>A0A0F9UTA8_9ZZZZ</name>
<organism evidence="1">
    <name type="scientific">marine sediment metagenome</name>
    <dbReference type="NCBI Taxonomy" id="412755"/>
    <lineage>
        <taxon>unclassified sequences</taxon>
        <taxon>metagenomes</taxon>
        <taxon>ecological metagenomes</taxon>
    </lineage>
</organism>
<dbReference type="EMBL" id="LAZR01000107">
    <property type="protein sequence ID" value="KKN90742.1"/>
    <property type="molecule type" value="Genomic_DNA"/>
</dbReference>
<evidence type="ECO:0000313" key="1">
    <source>
        <dbReference type="EMBL" id="KKN90742.1"/>
    </source>
</evidence>
<sequence>MFDIVGYKEQLAKAQAEHRRKVLAVGGSDLPFRKMMVELEKATVEKRLLIKARREPAFTFNHNEMVKICHLAYDGIIDNTYEYEDKFTEIGDEYNNLENIHKIFTPIGNAIIGHKVVKDYCGEYISDKKKRDLRNKYGDIKTKVAKVLDSEVIEAWATNIALLGREHGVFPETGKRQSVLYNIEKIGIRYPELASIAKEISLFKEKFPDKEPTNYKTMKTGVFKSFLKELNEVK</sequence>
<proteinExistence type="predicted"/>
<reference evidence="1" key="1">
    <citation type="journal article" date="2015" name="Nature">
        <title>Complex archaea that bridge the gap between prokaryotes and eukaryotes.</title>
        <authorList>
            <person name="Spang A."/>
            <person name="Saw J.H."/>
            <person name="Jorgensen S.L."/>
            <person name="Zaremba-Niedzwiedzka K."/>
            <person name="Martijn J."/>
            <person name="Lind A.E."/>
            <person name="van Eijk R."/>
            <person name="Schleper C."/>
            <person name="Guy L."/>
            <person name="Ettema T.J."/>
        </authorList>
    </citation>
    <scope>NUCLEOTIDE SEQUENCE</scope>
</reference>
<protein>
    <submittedName>
        <fullName evidence="1">Uncharacterized protein</fullName>
    </submittedName>
</protein>
<gene>
    <name evidence="1" type="ORF">LCGC14_0223250</name>
</gene>
<accession>A0A0F9UTA8</accession>
<comment type="caution">
    <text evidence="1">The sequence shown here is derived from an EMBL/GenBank/DDBJ whole genome shotgun (WGS) entry which is preliminary data.</text>
</comment>